<feature type="domain" description="D-glutamate N-acetyltransferase-like C-terminal" evidence="2">
    <location>
        <begin position="196"/>
        <end position="392"/>
    </location>
</feature>
<evidence type="ECO:0000256" key="1">
    <source>
        <dbReference type="SAM" id="MobiDB-lite"/>
    </source>
</evidence>
<feature type="compositionally biased region" description="Low complexity" evidence="1">
    <location>
        <begin position="14"/>
        <end position="30"/>
    </location>
</feature>
<dbReference type="InterPro" id="IPR035086">
    <property type="entry name" value="DgcN-like_C"/>
</dbReference>
<dbReference type="Proteomes" id="UP001107961">
    <property type="component" value="Unassembled WGS sequence"/>
</dbReference>
<organism evidence="4 5">
    <name type="scientific">Alloalcanivorax xenomutans</name>
    <dbReference type="NCBI Taxonomy" id="1094342"/>
    <lineage>
        <taxon>Bacteria</taxon>
        <taxon>Pseudomonadati</taxon>
        <taxon>Pseudomonadota</taxon>
        <taxon>Gammaproteobacteria</taxon>
        <taxon>Oceanospirillales</taxon>
        <taxon>Alcanivoracaceae</taxon>
        <taxon>Alloalcanivorax</taxon>
    </lineage>
</organism>
<accession>A0A9Q3W5R3</accession>
<evidence type="ECO:0000259" key="2">
    <source>
        <dbReference type="Pfam" id="PF07755"/>
    </source>
</evidence>
<dbReference type="Gene3D" id="3.40.50.300">
    <property type="entry name" value="P-loop containing nucleotide triphosphate hydrolases"/>
    <property type="match status" value="1"/>
</dbReference>
<dbReference type="InterPro" id="IPR011669">
    <property type="entry name" value="DgcN-like"/>
</dbReference>
<dbReference type="Pfam" id="PF07755">
    <property type="entry name" value="DUF1611"/>
    <property type="match status" value="1"/>
</dbReference>
<keyword evidence="5" id="KW-1185">Reference proteome</keyword>
<sequence>MTIVSPISLRARPYSAQAPPAAAPSSRSRPPLVPPEPPLHNAHTFVTRARANIATAIVYCEGQFGDIDGKTANGLIRHSEKYAVLSVIDSRQAGQDTGTILDGSANGIPVCRDLSDALSQVDTVPDFLIFGMAPASGLLSTEQREVVLAAMAEGMSIINGLHEFLNDDPEFAAARIAHKVDIVDVRCPRPKKFLRLFSGRISEVTCPRIAVLGTDCAIGKRTTATVLTAALNAMGLKAVMVGTGQTGLIQGARYGVALDSVPSQFCAGELEATIVEAFHAEQPDVIIIEGQGALSHPAFSTTSFVLRGACPHGVVLQHAPAREFRCDFATMAMPDPADEIRLIETFSPTRVIGLTLNHEHMDESQVASAINAYTRDLGVPVTDALSRPAQYLVDMVFAAFPELAVRSQGETQ</sequence>
<dbReference type="Gene3D" id="3.40.50.720">
    <property type="entry name" value="NAD(P)-binding Rossmann-like Domain"/>
    <property type="match status" value="1"/>
</dbReference>
<dbReference type="SUPFAM" id="SSF52540">
    <property type="entry name" value="P-loop containing nucleoside triphosphate hydrolases"/>
    <property type="match status" value="1"/>
</dbReference>
<dbReference type="RefSeq" id="WP_022995401.1">
    <property type="nucleotide sequence ID" value="NZ_CBDDTQ010000001.1"/>
</dbReference>
<comment type="caution">
    <text evidence="4">The sequence shown here is derived from an EMBL/GenBank/DDBJ whole genome shotgun (WGS) entry which is preliminary data.</text>
</comment>
<dbReference type="EMBL" id="JAJVKT010000011">
    <property type="protein sequence ID" value="MCE7509044.1"/>
    <property type="molecule type" value="Genomic_DNA"/>
</dbReference>
<feature type="domain" description="D-glutamate N-acetyltransferase-like N-terminal" evidence="3">
    <location>
        <begin position="91"/>
        <end position="188"/>
    </location>
</feature>
<dbReference type="InterPro" id="IPR027417">
    <property type="entry name" value="P-loop_NTPase"/>
</dbReference>
<dbReference type="Pfam" id="PF17396">
    <property type="entry name" value="DUF1611_N"/>
    <property type="match status" value="1"/>
</dbReference>
<protein>
    <submittedName>
        <fullName evidence="4">DUF1611 domain-containing protein</fullName>
    </submittedName>
</protein>
<feature type="region of interest" description="Disordered" evidence="1">
    <location>
        <begin position="14"/>
        <end position="37"/>
    </location>
</feature>
<evidence type="ECO:0000313" key="4">
    <source>
        <dbReference type="EMBL" id="MCE7509044.1"/>
    </source>
</evidence>
<evidence type="ECO:0000259" key="3">
    <source>
        <dbReference type="Pfam" id="PF17396"/>
    </source>
</evidence>
<proteinExistence type="predicted"/>
<gene>
    <name evidence="4" type="ORF">LZG35_10395</name>
</gene>
<reference evidence="4" key="1">
    <citation type="submission" date="2022-01" db="EMBL/GenBank/DDBJ databases">
        <authorList>
            <person name="Karlyshev A.V."/>
            <person name="Jaspars M."/>
        </authorList>
    </citation>
    <scope>NUCLEOTIDE SEQUENCE</scope>
    <source>
        <strain evidence="4">AGSA3-2</strain>
    </source>
</reference>
<name>A0A9Q3W5R3_9GAMM</name>
<dbReference type="PANTHER" id="PTHR40690:SF1">
    <property type="entry name" value="DUF1611 DOMAIN-CONTAINING PROTEIN"/>
    <property type="match status" value="1"/>
</dbReference>
<dbReference type="AlphaFoldDB" id="A0A9Q3W5R3"/>
<evidence type="ECO:0000313" key="5">
    <source>
        <dbReference type="Proteomes" id="UP001107961"/>
    </source>
</evidence>
<dbReference type="InterPro" id="IPR035402">
    <property type="entry name" value="DgcN-like_N"/>
</dbReference>
<dbReference type="PANTHER" id="PTHR40690">
    <property type="entry name" value="GLL3100 PROTEIN"/>
    <property type="match status" value="1"/>
</dbReference>